<accession>A0ABQ9NT95</accession>
<gene>
    <name evidence="2" type="ORF">H2201_004788</name>
</gene>
<protein>
    <recommendedName>
        <fullName evidence="4">BZIP domain-containing protein</fullName>
    </recommendedName>
</protein>
<feature type="region of interest" description="Disordered" evidence="1">
    <location>
        <begin position="74"/>
        <end position="198"/>
    </location>
</feature>
<dbReference type="EMBL" id="JAPDRL010000032">
    <property type="protein sequence ID" value="KAJ9665128.1"/>
    <property type="molecule type" value="Genomic_DNA"/>
</dbReference>
<keyword evidence="3" id="KW-1185">Reference proteome</keyword>
<evidence type="ECO:0000313" key="3">
    <source>
        <dbReference type="Proteomes" id="UP001172684"/>
    </source>
</evidence>
<evidence type="ECO:0008006" key="4">
    <source>
        <dbReference type="Google" id="ProtNLM"/>
    </source>
</evidence>
<evidence type="ECO:0000256" key="1">
    <source>
        <dbReference type="SAM" id="MobiDB-lite"/>
    </source>
</evidence>
<feature type="compositionally biased region" description="Acidic residues" evidence="1">
    <location>
        <begin position="116"/>
        <end position="132"/>
    </location>
</feature>
<dbReference type="Proteomes" id="UP001172684">
    <property type="component" value="Unassembled WGS sequence"/>
</dbReference>
<reference evidence="2" key="1">
    <citation type="submission" date="2022-10" db="EMBL/GenBank/DDBJ databases">
        <title>Culturing micro-colonial fungi from biological soil crusts in the Mojave desert and describing Neophaeococcomyces mojavensis, and introducing the new genera and species Taxawa tesnikishii.</title>
        <authorList>
            <person name="Kurbessoian T."/>
            <person name="Stajich J.E."/>
        </authorList>
    </citation>
    <scope>NUCLEOTIDE SEQUENCE</scope>
    <source>
        <strain evidence="2">TK_1</strain>
    </source>
</reference>
<sequence length="198" mass="22475">MPSMASHSDAKKPIPYSKRAIKAVPIPQGRSATQERRRDLFLKKVQQDRDERRWEARSDQIMKLDYVAERRRWEAEQARAAPNPGEPSEDSENDEEHNDLPMWGSQQTEARRSSQPEEEAEAVMQQESEELDALISMMEEQEQSKDTSGAETPGFGSDDEDYDMIFSEYLGARSTPQLPDTDSAFDAPDTDAMDTTNG</sequence>
<feature type="region of interest" description="Disordered" evidence="1">
    <location>
        <begin position="1"/>
        <end position="38"/>
    </location>
</feature>
<evidence type="ECO:0000313" key="2">
    <source>
        <dbReference type="EMBL" id="KAJ9665128.1"/>
    </source>
</evidence>
<feature type="compositionally biased region" description="Acidic residues" evidence="1">
    <location>
        <begin position="87"/>
        <end position="97"/>
    </location>
</feature>
<proteinExistence type="predicted"/>
<comment type="caution">
    <text evidence="2">The sequence shown here is derived from an EMBL/GenBank/DDBJ whole genome shotgun (WGS) entry which is preliminary data.</text>
</comment>
<name>A0ABQ9NT95_9PEZI</name>
<organism evidence="2 3">
    <name type="scientific">Coniosporium apollinis</name>
    <dbReference type="NCBI Taxonomy" id="61459"/>
    <lineage>
        <taxon>Eukaryota</taxon>
        <taxon>Fungi</taxon>
        <taxon>Dikarya</taxon>
        <taxon>Ascomycota</taxon>
        <taxon>Pezizomycotina</taxon>
        <taxon>Dothideomycetes</taxon>
        <taxon>Dothideomycetes incertae sedis</taxon>
        <taxon>Coniosporium</taxon>
    </lineage>
</organism>